<organism evidence="1 2">
    <name type="scientific">Dentiscutata erythropus</name>
    <dbReference type="NCBI Taxonomy" id="1348616"/>
    <lineage>
        <taxon>Eukaryota</taxon>
        <taxon>Fungi</taxon>
        <taxon>Fungi incertae sedis</taxon>
        <taxon>Mucoromycota</taxon>
        <taxon>Glomeromycotina</taxon>
        <taxon>Glomeromycetes</taxon>
        <taxon>Diversisporales</taxon>
        <taxon>Gigasporaceae</taxon>
        <taxon>Dentiscutata</taxon>
    </lineage>
</organism>
<name>A0A9N9NU29_9GLOM</name>
<proteinExistence type="predicted"/>
<keyword evidence="2" id="KW-1185">Reference proteome</keyword>
<sequence length="289" mass="33481">MDSSSAAVSSEICEQEVDYIEISKRDWQSNELDKYMPQDPQDNYQSYEPNKYRSEFNLEEEVPTSSNYYSESSITASGTRNAFDLTYTCKKQSTRISEYDKTDSFYSYEQVLPKCQKTNVQDESVKQSSDTSKSSKFEEIYLDKVRHGQCNIEMADKKPCDAKVKTGDSTTALWKHLKIVYGYSKMIAQQLNKKQTTITRSFETFLSKPHSITEQAIHNKAITKSENNTLIWTQNNIVTCWNSTYNAWVRMLKLKSYIEIFASLLTVQQEKDAITDRKRLKAIMIAEDE</sequence>
<dbReference type="OrthoDB" id="10434259at2759"/>
<protein>
    <submittedName>
        <fullName evidence="1">16610_t:CDS:1</fullName>
    </submittedName>
</protein>
<comment type="caution">
    <text evidence="1">The sequence shown here is derived from an EMBL/GenBank/DDBJ whole genome shotgun (WGS) entry which is preliminary data.</text>
</comment>
<dbReference type="EMBL" id="CAJVPY010016489">
    <property type="protein sequence ID" value="CAG8757281.1"/>
    <property type="molecule type" value="Genomic_DNA"/>
</dbReference>
<dbReference type="Proteomes" id="UP000789405">
    <property type="component" value="Unassembled WGS sequence"/>
</dbReference>
<evidence type="ECO:0000313" key="2">
    <source>
        <dbReference type="Proteomes" id="UP000789405"/>
    </source>
</evidence>
<reference evidence="1" key="1">
    <citation type="submission" date="2021-06" db="EMBL/GenBank/DDBJ databases">
        <authorList>
            <person name="Kallberg Y."/>
            <person name="Tangrot J."/>
            <person name="Rosling A."/>
        </authorList>
    </citation>
    <scope>NUCLEOTIDE SEQUENCE</scope>
    <source>
        <strain evidence="1">MA453B</strain>
    </source>
</reference>
<gene>
    <name evidence="1" type="ORF">DERYTH_LOCUS17458</name>
</gene>
<dbReference type="AlphaFoldDB" id="A0A9N9NU29"/>
<accession>A0A9N9NU29</accession>
<evidence type="ECO:0000313" key="1">
    <source>
        <dbReference type="EMBL" id="CAG8757281.1"/>
    </source>
</evidence>